<comment type="subcellular location">
    <subcellularLocation>
        <location evidence="1">Early endosome membrane</location>
        <topology evidence="1">Single-pass membrane protein</topology>
    </subcellularLocation>
</comment>
<dbReference type="Proteomes" id="UP000237246">
    <property type="component" value="Unassembled WGS sequence"/>
</dbReference>
<keyword evidence="11" id="KW-1185">Reference proteome</keyword>
<evidence type="ECO:0000313" key="11">
    <source>
        <dbReference type="Proteomes" id="UP000237246"/>
    </source>
</evidence>
<feature type="region of interest" description="Disordered" evidence="8">
    <location>
        <begin position="1"/>
        <end position="24"/>
    </location>
</feature>
<dbReference type="OrthoDB" id="9428855at2759"/>
<keyword evidence="4" id="KW-0734">Signal transduction inhibitor</keyword>
<evidence type="ECO:0000256" key="4">
    <source>
        <dbReference type="ARBA" id="ARBA00022700"/>
    </source>
</evidence>
<dbReference type="GO" id="GO:0000139">
    <property type="term" value="C:Golgi membrane"/>
    <property type="evidence" value="ECO:0007669"/>
    <property type="project" value="TreeGrafter"/>
</dbReference>
<evidence type="ECO:0000256" key="9">
    <source>
        <dbReference type="SAM" id="Phobius"/>
    </source>
</evidence>
<dbReference type="EMBL" id="PPHD01029670">
    <property type="protein sequence ID" value="POI26251.1"/>
    <property type="molecule type" value="Genomic_DNA"/>
</dbReference>
<evidence type="ECO:0000256" key="5">
    <source>
        <dbReference type="ARBA" id="ARBA00022753"/>
    </source>
</evidence>
<keyword evidence="5" id="KW-0967">Endosome</keyword>
<feature type="transmembrane region" description="Helical" evidence="9">
    <location>
        <begin position="61"/>
        <end position="82"/>
    </location>
</feature>
<sequence>MLWQGMGLPSGLLPAPGTEREPSTLLPTERRITARRFSIRGFRGPSPSTAAKADAGAELEFVQIIIIIVVITVMVVVIICLLNHYKLSTRSFINRQSQSRRQEDTLQTVKLELVKP</sequence>
<accession>A0A2P4SQ93</accession>
<name>A0A2P4SQ93_BAMTH</name>
<dbReference type="PANTHER" id="PTHR16514">
    <property type="entry name" value="LOW DENSITY LIPOPROTEIN RECEPTOR CLASS A DOMAIN-CONTAINING 4A"/>
    <property type="match status" value="1"/>
</dbReference>
<dbReference type="GO" id="GO:0070412">
    <property type="term" value="F:R-SMAD binding"/>
    <property type="evidence" value="ECO:0007669"/>
    <property type="project" value="InterPro"/>
</dbReference>
<dbReference type="GO" id="GO:0031901">
    <property type="term" value="C:early endosome membrane"/>
    <property type="evidence" value="ECO:0007669"/>
    <property type="project" value="UniProtKB-SubCell"/>
</dbReference>
<evidence type="ECO:0000256" key="8">
    <source>
        <dbReference type="SAM" id="MobiDB-lite"/>
    </source>
</evidence>
<evidence type="ECO:0000256" key="1">
    <source>
        <dbReference type="ARBA" id="ARBA00004391"/>
    </source>
</evidence>
<evidence type="ECO:0000256" key="6">
    <source>
        <dbReference type="ARBA" id="ARBA00022989"/>
    </source>
</evidence>
<organism evidence="10 11">
    <name type="scientific">Bambusicola thoracicus</name>
    <name type="common">Chinese bamboo-partridge</name>
    <name type="synonym">Perdix thoracica</name>
    <dbReference type="NCBI Taxonomy" id="9083"/>
    <lineage>
        <taxon>Eukaryota</taxon>
        <taxon>Metazoa</taxon>
        <taxon>Chordata</taxon>
        <taxon>Craniata</taxon>
        <taxon>Vertebrata</taxon>
        <taxon>Euteleostomi</taxon>
        <taxon>Archelosauria</taxon>
        <taxon>Archosauria</taxon>
        <taxon>Dinosauria</taxon>
        <taxon>Saurischia</taxon>
        <taxon>Theropoda</taxon>
        <taxon>Coelurosauria</taxon>
        <taxon>Aves</taxon>
        <taxon>Neognathae</taxon>
        <taxon>Galloanserae</taxon>
        <taxon>Galliformes</taxon>
        <taxon>Phasianidae</taxon>
        <taxon>Perdicinae</taxon>
        <taxon>Bambusicola</taxon>
    </lineage>
</organism>
<protein>
    <submittedName>
        <fullName evidence="10">Uncharacterized protein</fullName>
    </submittedName>
</protein>
<proteinExistence type="inferred from homology"/>
<dbReference type="AlphaFoldDB" id="A0A2P4SQ93"/>
<comment type="similarity">
    <text evidence="2">Belongs to the PMEPA1 family.</text>
</comment>
<comment type="caution">
    <text evidence="10">The sequence shown here is derived from an EMBL/GenBank/DDBJ whole genome shotgun (WGS) entry which is preliminary data.</text>
</comment>
<keyword evidence="3 9" id="KW-0812">Transmembrane</keyword>
<dbReference type="InterPro" id="IPR043445">
    <property type="entry name" value="TMEPAI/LRAD4"/>
</dbReference>
<evidence type="ECO:0000256" key="2">
    <source>
        <dbReference type="ARBA" id="ARBA00009908"/>
    </source>
</evidence>
<keyword evidence="7 9" id="KW-0472">Membrane</keyword>
<dbReference type="GO" id="GO:0030512">
    <property type="term" value="P:negative regulation of transforming growth factor beta receptor signaling pathway"/>
    <property type="evidence" value="ECO:0007669"/>
    <property type="project" value="InterPro"/>
</dbReference>
<evidence type="ECO:0000256" key="7">
    <source>
        <dbReference type="ARBA" id="ARBA00023136"/>
    </source>
</evidence>
<gene>
    <name evidence="10" type="ORF">CIB84_010000</name>
</gene>
<reference evidence="10 11" key="1">
    <citation type="submission" date="2018-01" db="EMBL/GenBank/DDBJ databases">
        <title>Comparison of the Chinese Bamboo Partridge and Red Junglefowl genome sequences highlights the importance of demography in genome evolution.</title>
        <authorList>
            <person name="Tiley G.P."/>
            <person name="Kimball R.T."/>
            <person name="Braun E.L."/>
            <person name="Burleigh J.G."/>
        </authorList>
    </citation>
    <scope>NUCLEOTIDE SEQUENCE [LARGE SCALE GENOMIC DNA]</scope>
    <source>
        <strain evidence="10">RTK389</strain>
        <tissue evidence="10">Blood</tissue>
    </source>
</reference>
<keyword evidence="6 9" id="KW-1133">Transmembrane helix</keyword>
<dbReference type="PANTHER" id="PTHR16514:SF4">
    <property type="entry name" value="LOW-DENSITY LIPOPROTEIN RECEPTOR CLASS A DOMAIN-CONTAINING PROTEIN 4"/>
    <property type="match status" value="1"/>
</dbReference>
<evidence type="ECO:0000256" key="3">
    <source>
        <dbReference type="ARBA" id="ARBA00022692"/>
    </source>
</evidence>
<evidence type="ECO:0000313" key="10">
    <source>
        <dbReference type="EMBL" id="POI26251.1"/>
    </source>
</evidence>